<keyword evidence="1" id="KW-1188">Viral release from host cell</keyword>
<organism evidence="3 4">
    <name type="scientific">Bythopirellula polymerisocia</name>
    <dbReference type="NCBI Taxonomy" id="2528003"/>
    <lineage>
        <taxon>Bacteria</taxon>
        <taxon>Pseudomonadati</taxon>
        <taxon>Planctomycetota</taxon>
        <taxon>Planctomycetia</taxon>
        <taxon>Pirellulales</taxon>
        <taxon>Lacipirellulaceae</taxon>
        <taxon>Bythopirellula</taxon>
    </lineage>
</organism>
<comment type="caution">
    <text evidence="3">The sequence shown here is derived from an EMBL/GenBank/DDBJ whole genome shotgun (WGS) entry which is preliminary data.</text>
</comment>
<reference evidence="3 4" key="1">
    <citation type="submission" date="2019-02" db="EMBL/GenBank/DDBJ databases">
        <title>Deep-cultivation of Planctomycetes and their phenomic and genomic characterization uncovers novel biology.</title>
        <authorList>
            <person name="Wiegand S."/>
            <person name="Jogler M."/>
            <person name="Boedeker C."/>
            <person name="Pinto D."/>
            <person name="Vollmers J."/>
            <person name="Rivas-Marin E."/>
            <person name="Kohn T."/>
            <person name="Peeters S.H."/>
            <person name="Heuer A."/>
            <person name="Rast P."/>
            <person name="Oberbeckmann S."/>
            <person name="Bunk B."/>
            <person name="Jeske O."/>
            <person name="Meyerdierks A."/>
            <person name="Storesund J.E."/>
            <person name="Kallscheuer N."/>
            <person name="Luecker S."/>
            <person name="Lage O.M."/>
            <person name="Pohl T."/>
            <person name="Merkel B.J."/>
            <person name="Hornburger P."/>
            <person name="Mueller R.-W."/>
            <person name="Bruemmer F."/>
            <person name="Labrenz M."/>
            <person name="Spormann A.M."/>
            <person name="Op Den Camp H."/>
            <person name="Overmann J."/>
            <person name="Amann R."/>
            <person name="Jetten M.S.M."/>
            <person name="Mascher T."/>
            <person name="Medema M.H."/>
            <person name="Devos D.P."/>
            <person name="Kaster A.-K."/>
            <person name="Ovreas L."/>
            <person name="Rohde M."/>
            <person name="Galperin M.Y."/>
            <person name="Jogler C."/>
        </authorList>
    </citation>
    <scope>NUCLEOTIDE SEQUENCE [LARGE SCALE GENOMIC DNA]</scope>
    <source>
        <strain evidence="3 4">Pla144</strain>
    </source>
</reference>
<evidence type="ECO:0000313" key="3">
    <source>
        <dbReference type="EMBL" id="TWU30219.1"/>
    </source>
</evidence>
<dbReference type="InterPro" id="IPR006517">
    <property type="entry name" value="Phage_terminase_lsu-like_C"/>
</dbReference>
<keyword evidence="4" id="KW-1185">Reference proteome</keyword>
<accession>A0A5C6D5P3</accession>
<evidence type="ECO:0000313" key="4">
    <source>
        <dbReference type="Proteomes" id="UP000318437"/>
    </source>
</evidence>
<gene>
    <name evidence="3" type="ORF">Pla144_10050</name>
</gene>
<proteinExistence type="predicted"/>
<name>A0A5C6D5P3_9BACT</name>
<dbReference type="InterPro" id="IPR035421">
    <property type="entry name" value="Terminase_6C"/>
</dbReference>
<dbReference type="Gene3D" id="3.30.420.240">
    <property type="match status" value="1"/>
</dbReference>
<protein>
    <submittedName>
        <fullName evidence="3">Terminase-like family protein</fullName>
    </submittedName>
</protein>
<dbReference type="AlphaFoldDB" id="A0A5C6D5P3"/>
<sequence>MTDPEENLKTELKSNSAKSLRALFADLYRAITRGSRRELHLSKMSTLAWGRTFLVSHFSCAPSKMHCWLGEHLDTLHEERGFKINVIGPRGGAKSTIATLAYVLRAALEGWEPYIWVVSDTRSQAYGHLDNIKQELLTNPHLADEYPEAIAGGCNYKTEKIRLKHGAVIEAYGTGQRLRGRRVGANRPSLIVCDDLQNDGHMQSAYLRETSSSWFHGSLLKAGDKHTNILNLATALHRDALAMQLDRTPGWLSAKFRAIERWPDNMELWASWERIYADVSRPDAGRAAWNFFQKNRRALEAGAELLWPAREDLYTLMKMRVQEGHATFEREKQSSPIDPARCEWPAEYFGDHIWCRDWPADLQFKTIALDPSKGRDSRHGDYSALVVLGIDRWGVLYVEADLARRPTPEIVASGVALCRRHQADAFGVEANQFQELLCDEFVAEFARQGIHWCVPAAIHNHVNKQVRIRRLGPYLAQRKVRFLQGSPSTQLLVDQLRDFPLGTHDDGPDALEMALRLAEEWHGGERRNDGLGSRLRVDM</sequence>
<dbReference type="InterPro" id="IPR027417">
    <property type="entry name" value="P-loop_NTPase"/>
</dbReference>
<dbReference type="Proteomes" id="UP000318437">
    <property type="component" value="Unassembled WGS sequence"/>
</dbReference>
<feature type="domain" description="Terminase large subunit gp17-like C-terminal" evidence="2">
    <location>
        <begin position="367"/>
        <end position="515"/>
    </location>
</feature>
<dbReference type="EMBL" id="SJPS01000001">
    <property type="protein sequence ID" value="TWU30219.1"/>
    <property type="molecule type" value="Genomic_DNA"/>
</dbReference>
<dbReference type="Pfam" id="PF17289">
    <property type="entry name" value="Terminase_6C"/>
    <property type="match status" value="1"/>
</dbReference>
<dbReference type="NCBIfam" id="TIGR01630">
    <property type="entry name" value="psiM2_ORF9"/>
    <property type="match status" value="1"/>
</dbReference>
<dbReference type="RefSeq" id="WP_146448240.1">
    <property type="nucleotide sequence ID" value="NZ_SJPS01000001.1"/>
</dbReference>
<evidence type="ECO:0000259" key="2">
    <source>
        <dbReference type="Pfam" id="PF17289"/>
    </source>
</evidence>
<dbReference type="Gene3D" id="3.40.50.300">
    <property type="entry name" value="P-loop containing nucleotide triphosphate hydrolases"/>
    <property type="match status" value="1"/>
</dbReference>
<evidence type="ECO:0000256" key="1">
    <source>
        <dbReference type="ARBA" id="ARBA00022612"/>
    </source>
</evidence>
<dbReference type="OrthoDB" id="378710at2"/>